<reference evidence="3" key="1">
    <citation type="submission" date="2019-03" db="EMBL/GenBank/DDBJ databases">
        <title>Snf2 controls pulcherriminic acid biosynthesis and connects pigmentation and antifungal activity of the yeast Metschnikowia pulcherrima.</title>
        <authorList>
            <person name="Gore-Lloyd D."/>
            <person name="Sumann I."/>
            <person name="Brachmann A.O."/>
            <person name="Schneeberger K."/>
            <person name="Ortiz-Merino R.A."/>
            <person name="Moreno-Beltran M."/>
            <person name="Schlaefli M."/>
            <person name="Kirner P."/>
            <person name="Santos Kron A."/>
            <person name="Wolfe K.H."/>
            <person name="Piel J."/>
            <person name="Ahrens C.H."/>
            <person name="Henk D."/>
            <person name="Freimoser F.M."/>
        </authorList>
    </citation>
    <scope>NUCLEOTIDE SEQUENCE [LARGE SCALE GENOMIC DNA]</scope>
    <source>
        <strain evidence="3">APC 1.2</strain>
    </source>
</reference>
<dbReference type="STRING" id="2163413.A0A4P6XQZ1"/>
<feature type="region of interest" description="Disordered" evidence="1">
    <location>
        <begin position="472"/>
        <end position="524"/>
    </location>
</feature>
<proteinExistence type="predicted"/>
<feature type="region of interest" description="Disordered" evidence="1">
    <location>
        <begin position="169"/>
        <end position="196"/>
    </location>
</feature>
<name>A0A4P6XQZ1_9ASCO</name>
<organism evidence="2 3">
    <name type="scientific">Metschnikowia aff. pulcherrima</name>
    <dbReference type="NCBI Taxonomy" id="2163413"/>
    <lineage>
        <taxon>Eukaryota</taxon>
        <taxon>Fungi</taxon>
        <taxon>Dikarya</taxon>
        <taxon>Ascomycota</taxon>
        <taxon>Saccharomycotina</taxon>
        <taxon>Pichiomycetes</taxon>
        <taxon>Metschnikowiaceae</taxon>
        <taxon>Metschnikowia</taxon>
    </lineage>
</organism>
<dbReference type="AlphaFoldDB" id="A0A4P6XQZ1"/>
<dbReference type="Gene3D" id="3.30.160.60">
    <property type="entry name" value="Classic Zinc Finger"/>
    <property type="match status" value="1"/>
</dbReference>
<protein>
    <submittedName>
        <fullName evidence="2">Uncharacterized protein</fullName>
    </submittedName>
</protein>
<gene>
    <name evidence="2" type="ORF">METSCH_D01960</name>
</gene>
<feature type="compositionally biased region" description="Basic residues" evidence="1">
    <location>
        <begin position="175"/>
        <end position="190"/>
    </location>
</feature>
<sequence length="739" mass="83525">MMAHSAQNPKRRSSKLCFKPDDQKKLIKKPQYCSPSASVKIAFLCAYTQRQYCTVEWTNLNPCFGEVLRFLLINTLLAHQNLSSLAMYSSQNLDLSQSSRASGSLRDPGEKFNGLPANEPFQFPPQRQSTHQHALNSGPISAPAVAYHSEDYFSWSLHSNDLVHHDNEQEQGVAHHSRHHVPPQKAHAARRYSSNKIRHRSNLSHTYTDEPSPPVPDSLFARSDHAYDLELDLPGSPNKTGTIGNQCKPKPKTGKKPGFFLKLDDLTPAHSPLHKVQHQHRAFLGPLSDPNHGSAFDKIEFFESEGYQQSGAGDIGQAHNITPLMFPPNSEDLGYFGQFDQAESSSLRESDPIPGGYLNVTSKIHDPLGHSGTSGNNSDIDSYLNFQVDDYTATQNFDKNQYHTDIRDYTEEMENTKVEAHFTPISGYQDHDFQQGFDERHLLHHNSAPHYGHELHIPPIHEHTVQRFSNDEHSGHEYGHQYDFHHPDYHQGPTHTLGQNFDHGKHTHAHYDNSYGTSEHGHQIEPKKNLLHNGALTRQSADGGDTFDHPPIEDYPYEDSQSYKDANTSNALEDGDSPSGSQMAGQQVESSDTDQLGSAEKKVAAKKRKGVKGIVCSVCGKLIVRDFSRHLRIHDEAGRFQCIFPPGYCKHKSRKFNRPYDYKKHLLNVHFKFDESSAKLLPNLTEKLNVRGQCNACGQRFVANEWLEGHILTSDRTMKCYELQRIEDLHKSDQEGKDF</sequence>
<evidence type="ECO:0000256" key="1">
    <source>
        <dbReference type="SAM" id="MobiDB-lite"/>
    </source>
</evidence>
<feature type="region of interest" description="Disordered" evidence="1">
    <location>
        <begin position="537"/>
        <end position="603"/>
    </location>
</feature>
<feature type="region of interest" description="Disordered" evidence="1">
    <location>
        <begin position="233"/>
        <end position="253"/>
    </location>
</feature>
<dbReference type="EMBL" id="CP034459">
    <property type="protein sequence ID" value="QBM89135.1"/>
    <property type="molecule type" value="Genomic_DNA"/>
</dbReference>
<feature type="compositionally biased region" description="Polar residues" evidence="1">
    <location>
        <begin position="578"/>
        <end position="596"/>
    </location>
</feature>
<keyword evidence="3" id="KW-1185">Reference proteome</keyword>
<feature type="compositionally biased region" description="Polar residues" evidence="1">
    <location>
        <begin position="559"/>
        <end position="571"/>
    </location>
</feature>
<dbReference type="Proteomes" id="UP000292447">
    <property type="component" value="Chromosome IV"/>
</dbReference>
<evidence type="ECO:0000313" key="3">
    <source>
        <dbReference type="Proteomes" id="UP000292447"/>
    </source>
</evidence>
<evidence type="ECO:0000313" key="2">
    <source>
        <dbReference type="EMBL" id="QBM89135.1"/>
    </source>
</evidence>
<feature type="compositionally biased region" description="Basic and acidic residues" evidence="1">
    <location>
        <begin position="472"/>
        <end position="489"/>
    </location>
</feature>
<accession>A0A4P6XQZ1</accession>